<evidence type="ECO:0000313" key="3">
    <source>
        <dbReference type="EMBL" id="MFA1770548.1"/>
    </source>
</evidence>
<dbReference type="InterPro" id="IPR001173">
    <property type="entry name" value="Glyco_trans_2-like"/>
</dbReference>
<dbReference type="EMBL" id="JBGOGF010000002">
    <property type="protein sequence ID" value="MFA1770548.1"/>
    <property type="molecule type" value="Genomic_DNA"/>
</dbReference>
<keyword evidence="3" id="KW-0328">Glycosyltransferase</keyword>
<dbReference type="CDD" id="cd00761">
    <property type="entry name" value="Glyco_tranf_GTA_type"/>
    <property type="match status" value="1"/>
</dbReference>
<proteinExistence type="predicted"/>
<dbReference type="PANTHER" id="PTHR43685">
    <property type="entry name" value="GLYCOSYLTRANSFERASE"/>
    <property type="match status" value="1"/>
</dbReference>
<protein>
    <submittedName>
        <fullName evidence="2">Glycosyltransferase family 2 protein</fullName>
        <ecNumber evidence="3">2.4.-.-</ecNumber>
    </submittedName>
</protein>
<dbReference type="OrthoDB" id="761861at2"/>
<dbReference type="SUPFAM" id="SSF53448">
    <property type="entry name" value="Nucleotide-diphospho-sugar transferases"/>
    <property type="match status" value="1"/>
</dbReference>
<keyword evidence="5" id="KW-1185">Reference proteome</keyword>
<dbReference type="AlphaFoldDB" id="A0A5M8QHJ7"/>
<dbReference type="InterPro" id="IPR050834">
    <property type="entry name" value="Glycosyltransf_2"/>
</dbReference>
<dbReference type="InterPro" id="IPR029044">
    <property type="entry name" value="Nucleotide-diphossugar_trans"/>
</dbReference>
<name>A0A5M8QHJ7_9BACT</name>
<evidence type="ECO:0000313" key="4">
    <source>
        <dbReference type="Proteomes" id="UP000323866"/>
    </source>
</evidence>
<evidence type="ECO:0000313" key="2">
    <source>
        <dbReference type="EMBL" id="KAA6434621.1"/>
    </source>
</evidence>
<organism evidence="2 4">
    <name type="scientific">Rufibacter glacialis</name>
    <dbReference type="NCBI Taxonomy" id="1259555"/>
    <lineage>
        <taxon>Bacteria</taxon>
        <taxon>Pseudomonadati</taxon>
        <taxon>Bacteroidota</taxon>
        <taxon>Cytophagia</taxon>
        <taxon>Cytophagales</taxon>
        <taxon>Hymenobacteraceae</taxon>
        <taxon>Rufibacter</taxon>
    </lineage>
</organism>
<dbReference type="Proteomes" id="UP001570846">
    <property type="component" value="Unassembled WGS sequence"/>
</dbReference>
<reference evidence="3 5" key="3">
    <citation type="submission" date="2024-08" db="EMBL/GenBank/DDBJ databases">
        <authorList>
            <person name="Wei W."/>
        </authorList>
    </citation>
    <scope>NUCLEOTIDE SEQUENCE [LARGE SCALE GENOMIC DNA]</scope>
    <source>
        <strain evidence="3 5">XU2</strain>
    </source>
</reference>
<evidence type="ECO:0000259" key="1">
    <source>
        <dbReference type="Pfam" id="PF00535"/>
    </source>
</evidence>
<dbReference type="RefSeq" id="WP_149098564.1">
    <property type="nucleotide sequence ID" value="NZ_BMMG01000003.1"/>
</dbReference>
<accession>A0A5M8QHJ7</accession>
<sequence length="296" mass="34119">MAFELSILIPVYNQPVGALVQALRQEATSLPGPVEILVFDDGSAQATKDQNRHLIGLSGVIYQELSQNVGRSQIRHLLAQAATYPHLLFLDSDVLPVHPDFLRRYLEQPAEAVVVGGVSYAEERPSAGTSLRWVYGKAREEAPAAVRQKFPYERVFASNLLVPRALFLEHFPKLEITGYGYEDTLFAWRLQNQHIPVKHLENPVWHLGVEPNEVYLLKTQQALQNLVVLHQRFQVGENSRLFQAYHALERKGLSRWLVKSKQWLFPILQRNLTSQYPNLWFFDLYRLLLLAQYLRR</sequence>
<gene>
    <name evidence="3" type="ORF">ACD591_04535</name>
    <name evidence="2" type="ORF">FOE74_10595</name>
</gene>
<dbReference type="PANTHER" id="PTHR43685:SF13">
    <property type="entry name" value="O ANTIGEN BIOSYNTHESIS RHAMNOSYLTRANSFERASE RFBN"/>
    <property type="match status" value="1"/>
</dbReference>
<dbReference type="EC" id="2.4.-.-" evidence="3"/>
<dbReference type="GO" id="GO:0016757">
    <property type="term" value="F:glycosyltransferase activity"/>
    <property type="evidence" value="ECO:0007669"/>
    <property type="project" value="UniProtKB-KW"/>
</dbReference>
<dbReference type="EMBL" id="VKKZ01000020">
    <property type="protein sequence ID" value="KAA6434621.1"/>
    <property type="molecule type" value="Genomic_DNA"/>
</dbReference>
<dbReference type="Gene3D" id="3.90.550.10">
    <property type="entry name" value="Spore Coat Polysaccharide Biosynthesis Protein SpsA, Chain A"/>
    <property type="match status" value="1"/>
</dbReference>
<keyword evidence="2" id="KW-0808">Transferase</keyword>
<dbReference type="Pfam" id="PF00535">
    <property type="entry name" value="Glycos_transf_2"/>
    <property type="match status" value="1"/>
</dbReference>
<reference evidence="2 4" key="2">
    <citation type="submission" date="2019-09" db="EMBL/GenBank/DDBJ databases">
        <title>A bacterium isolated from glacier soil.</title>
        <authorList>
            <person name="Liu Q."/>
        </authorList>
    </citation>
    <scope>NUCLEOTIDE SEQUENCE [LARGE SCALE GENOMIC DNA]</scope>
    <source>
        <strain evidence="2 4">MDT1-10-3</strain>
    </source>
</reference>
<dbReference type="GO" id="GO:0044010">
    <property type="term" value="P:single-species biofilm formation"/>
    <property type="evidence" value="ECO:0007669"/>
    <property type="project" value="TreeGrafter"/>
</dbReference>
<comment type="caution">
    <text evidence="2">The sequence shown here is derived from an EMBL/GenBank/DDBJ whole genome shotgun (WGS) entry which is preliminary data.</text>
</comment>
<dbReference type="Proteomes" id="UP000323866">
    <property type="component" value="Unassembled WGS sequence"/>
</dbReference>
<evidence type="ECO:0000313" key="5">
    <source>
        <dbReference type="Proteomes" id="UP001570846"/>
    </source>
</evidence>
<feature type="domain" description="Glycosyltransferase 2-like" evidence="1">
    <location>
        <begin position="6"/>
        <end position="123"/>
    </location>
</feature>
<reference evidence="2 4" key="1">
    <citation type="submission" date="2019-07" db="EMBL/GenBank/DDBJ databases">
        <authorList>
            <person name="Qu J.-H."/>
        </authorList>
    </citation>
    <scope>NUCLEOTIDE SEQUENCE [LARGE SCALE GENOMIC DNA]</scope>
    <source>
        <strain evidence="2 4">MDT1-10-3</strain>
    </source>
</reference>